<sequence length="756" mass="87933">MSNQDILICGNCRELFSELQELLEHKKTYCKLRFTCKCDSNKSKSPDDANTSASLLCVQCKDAFQNAWDLMVHAQAAHMLNIYELGVPSLGNCSLPSRSPRDNNTPDKLEKKLQLIPTTNNSSNSDKPIKLEQIERATEKDNLNEFVVKGQPDQNSELKPTAQKTIEFPKPNDSIVQNGNLENGKSECERRFEDLDTKWKTVGKSHRQKIQEIKEEFKSQVFRIKEKEKVSSIRKQKIQLIRDKYTQKLRKDREKYFLQLRKIKDERQRTLNEVCRKKPDGIQEYETALRKNEYLRQSPKLPKNLQRLVKSEFLGNDTDNCLDVYYMQQFKENCDFWKNKTTLNQIRKSPLYLENKIELSKESMENDFTCFSKNVEPSKISNIVNYKSIIPHLDIPPKPKKVYKSKLATKDRKKSNKLELFKTELSNLTISLRNQNSVNHSKDFLPIVNKSIDKMTENETSTSILIKFEDNSEKSKTDKASHLFKNVEKSDNENNAKIMLYKPEFSPLFSTKGKNKEKENASGISIKSRESNYVSSTQNSQSVIGKPNINKDQRFLKLEDRKTSFSKLTDKTTAWRDKMSTENLLPINNANIFKESTDTKFEEKSQIKKIPLRKILRSKKNEVVSKPFQSKSENFSPDDPIHLNQDQNELEEDSTTKSNPHTSELSLPRPNTFYEPKRTESELELTVENDLRWLIQEVPDKRDLYRILFGKKGMMVKKKEESMLEKQYTKSQGLPLLLSKNDPKVPKKVNVFKGKL</sequence>
<proteinExistence type="predicted"/>
<dbReference type="InterPro" id="IPR013087">
    <property type="entry name" value="Znf_C2H2_type"/>
</dbReference>
<dbReference type="Proteomes" id="UP001153709">
    <property type="component" value="Chromosome 9"/>
</dbReference>
<feature type="compositionally biased region" description="Polar residues" evidence="1">
    <location>
        <begin position="656"/>
        <end position="665"/>
    </location>
</feature>
<gene>
    <name evidence="3" type="ORF">DIABBA_LOCUS12919</name>
</gene>
<feature type="domain" description="C2H2-type" evidence="2">
    <location>
        <begin position="57"/>
        <end position="78"/>
    </location>
</feature>
<dbReference type="OrthoDB" id="6730379at2759"/>
<dbReference type="AlphaFoldDB" id="A0A9N9XI07"/>
<feature type="region of interest" description="Disordered" evidence="1">
    <location>
        <begin position="623"/>
        <end position="674"/>
    </location>
</feature>
<name>A0A9N9XI07_DIABA</name>
<evidence type="ECO:0000313" key="3">
    <source>
        <dbReference type="EMBL" id="CAG9840262.1"/>
    </source>
</evidence>
<reference evidence="3" key="1">
    <citation type="submission" date="2022-01" db="EMBL/GenBank/DDBJ databases">
        <authorList>
            <person name="King R."/>
        </authorList>
    </citation>
    <scope>NUCLEOTIDE SEQUENCE</scope>
</reference>
<dbReference type="EMBL" id="OU898284">
    <property type="protein sequence ID" value="CAG9840262.1"/>
    <property type="molecule type" value="Genomic_DNA"/>
</dbReference>
<protein>
    <recommendedName>
        <fullName evidence="2">C2H2-type domain-containing protein</fullName>
    </recommendedName>
</protein>
<evidence type="ECO:0000256" key="1">
    <source>
        <dbReference type="SAM" id="MobiDB-lite"/>
    </source>
</evidence>
<dbReference type="PROSITE" id="PS00028">
    <property type="entry name" value="ZINC_FINGER_C2H2_1"/>
    <property type="match status" value="1"/>
</dbReference>
<keyword evidence="4" id="KW-1185">Reference proteome</keyword>
<organism evidence="3 4">
    <name type="scientific">Diabrotica balteata</name>
    <name type="common">Banded cucumber beetle</name>
    <dbReference type="NCBI Taxonomy" id="107213"/>
    <lineage>
        <taxon>Eukaryota</taxon>
        <taxon>Metazoa</taxon>
        <taxon>Ecdysozoa</taxon>
        <taxon>Arthropoda</taxon>
        <taxon>Hexapoda</taxon>
        <taxon>Insecta</taxon>
        <taxon>Pterygota</taxon>
        <taxon>Neoptera</taxon>
        <taxon>Endopterygota</taxon>
        <taxon>Coleoptera</taxon>
        <taxon>Polyphaga</taxon>
        <taxon>Cucujiformia</taxon>
        <taxon>Chrysomeloidea</taxon>
        <taxon>Chrysomelidae</taxon>
        <taxon>Galerucinae</taxon>
        <taxon>Diabroticina</taxon>
        <taxon>Diabroticites</taxon>
        <taxon>Diabrotica</taxon>
    </lineage>
</organism>
<evidence type="ECO:0000259" key="2">
    <source>
        <dbReference type="PROSITE" id="PS00028"/>
    </source>
</evidence>
<accession>A0A9N9XI07</accession>
<evidence type="ECO:0000313" key="4">
    <source>
        <dbReference type="Proteomes" id="UP001153709"/>
    </source>
</evidence>